<dbReference type="InterPro" id="IPR000182">
    <property type="entry name" value="GNAT_dom"/>
</dbReference>
<keyword evidence="2" id="KW-0808">Transferase</keyword>
<dbReference type="InterPro" id="IPR052564">
    <property type="entry name" value="N-acetyltrans/Recomb-assoc"/>
</dbReference>
<dbReference type="Gene3D" id="3.40.630.30">
    <property type="match status" value="1"/>
</dbReference>
<dbReference type="PANTHER" id="PTHR43451">
    <property type="entry name" value="ACETYLTRANSFERASE (GNAT) FAMILY PROTEIN"/>
    <property type="match status" value="1"/>
</dbReference>
<gene>
    <name evidence="2" type="ORF">DAI18_16715</name>
</gene>
<evidence type="ECO:0000313" key="3">
    <source>
        <dbReference type="Proteomes" id="UP000244173"/>
    </source>
</evidence>
<dbReference type="OrthoDB" id="572496at2"/>
<evidence type="ECO:0000313" key="2">
    <source>
        <dbReference type="EMBL" id="AVY95505.1"/>
    </source>
</evidence>
<dbReference type="InterPro" id="IPR016181">
    <property type="entry name" value="Acyl_CoA_acyltransferase"/>
</dbReference>
<dbReference type="GO" id="GO:0016747">
    <property type="term" value="F:acyltransferase activity, transferring groups other than amino-acyl groups"/>
    <property type="evidence" value="ECO:0007669"/>
    <property type="project" value="InterPro"/>
</dbReference>
<proteinExistence type="predicted"/>
<sequence length="154" mass="17169">MPDTLRIGLAESSRVDSISALIRSLASHFVATPDDEQVGPFLYSLHPSSIAALIADPAFRYYTATRGDTLRGVIALRDRTHVHHLFVSPDEHRRGIARALWEHALAEARRPGEYGAFTVNSSLHAVPVYERFGFCVSGPETERNGVRFVPMRRD</sequence>
<protein>
    <submittedName>
        <fullName evidence="2">GNAT family N-acetyltransferase</fullName>
    </submittedName>
</protein>
<dbReference type="CDD" id="cd04301">
    <property type="entry name" value="NAT_SF"/>
    <property type="match status" value="1"/>
</dbReference>
<dbReference type="STRING" id="1122240.GCA_000620105_02332"/>
<organism evidence="2 3">
    <name type="scientific">Microvirgula aerodenitrificans</name>
    <dbReference type="NCBI Taxonomy" id="57480"/>
    <lineage>
        <taxon>Bacteria</taxon>
        <taxon>Pseudomonadati</taxon>
        <taxon>Pseudomonadota</taxon>
        <taxon>Betaproteobacteria</taxon>
        <taxon>Neisseriales</taxon>
        <taxon>Aquaspirillaceae</taxon>
        <taxon>Microvirgula</taxon>
    </lineage>
</organism>
<name>A0A2S0PDS8_9NEIS</name>
<dbReference type="EMBL" id="CP028519">
    <property type="protein sequence ID" value="AVY95505.1"/>
    <property type="molecule type" value="Genomic_DNA"/>
</dbReference>
<dbReference type="Pfam" id="PF13673">
    <property type="entry name" value="Acetyltransf_10"/>
    <property type="match status" value="1"/>
</dbReference>
<keyword evidence="3" id="KW-1185">Reference proteome</keyword>
<dbReference type="PROSITE" id="PS51186">
    <property type="entry name" value="GNAT"/>
    <property type="match status" value="1"/>
</dbReference>
<reference evidence="2 3" key="1">
    <citation type="submission" date="2018-04" db="EMBL/GenBank/DDBJ databases">
        <title>Denitrifier Microvirgula.</title>
        <authorList>
            <person name="Anderson E."/>
            <person name="Jang J."/>
            <person name="Ishii S."/>
        </authorList>
    </citation>
    <scope>NUCLEOTIDE SEQUENCE [LARGE SCALE GENOMIC DNA]</scope>
    <source>
        <strain evidence="2 3">BE2.4</strain>
    </source>
</reference>
<dbReference type="PANTHER" id="PTHR43451:SF1">
    <property type="entry name" value="ACETYLTRANSFERASE"/>
    <property type="match status" value="1"/>
</dbReference>
<dbReference type="Proteomes" id="UP000244173">
    <property type="component" value="Chromosome"/>
</dbReference>
<dbReference type="RefSeq" id="WP_028499370.1">
    <property type="nucleotide sequence ID" value="NZ_CP028519.1"/>
</dbReference>
<dbReference type="SUPFAM" id="SSF55729">
    <property type="entry name" value="Acyl-CoA N-acyltransferases (Nat)"/>
    <property type="match status" value="1"/>
</dbReference>
<accession>A0A2S0PDS8</accession>
<feature type="domain" description="N-acetyltransferase" evidence="1">
    <location>
        <begin position="16"/>
        <end position="154"/>
    </location>
</feature>
<dbReference type="KEGG" id="maer:DAI18_16715"/>
<evidence type="ECO:0000259" key="1">
    <source>
        <dbReference type="PROSITE" id="PS51186"/>
    </source>
</evidence>
<dbReference type="AlphaFoldDB" id="A0A2S0PDS8"/>